<comment type="caution">
    <text evidence="1">The sequence shown here is derived from an EMBL/GenBank/DDBJ whole genome shotgun (WGS) entry which is preliminary data.</text>
</comment>
<evidence type="ECO:0000313" key="2">
    <source>
        <dbReference type="Proteomes" id="UP000052232"/>
    </source>
</evidence>
<organism evidence="1 2">
    <name type="scientific">Sphingobium cupriresistens LL01</name>
    <dbReference type="NCBI Taxonomy" id="1420583"/>
    <lineage>
        <taxon>Bacteria</taxon>
        <taxon>Pseudomonadati</taxon>
        <taxon>Pseudomonadota</taxon>
        <taxon>Alphaproteobacteria</taxon>
        <taxon>Sphingomonadales</taxon>
        <taxon>Sphingomonadaceae</taxon>
        <taxon>Sphingobium</taxon>
    </lineage>
</organism>
<name>A0A0J7Y502_9SPHN</name>
<proteinExistence type="predicted"/>
<evidence type="ECO:0000313" key="1">
    <source>
        <dbReference type="EMBL" id="KMS58742.1"/>
    </source>
</evidence>
<keyword evidence="2" id="KW-1185">Reference proteome</keyword>
<dbReference type="Proteomes" id="UP000052232">
    <property type="component" value="Unassembled WGS sequence"/>
</dbReference>
<accession>A0A0J7Y502</accession>
<dbReference type="STRING" id="1420583.V473_05795"/>
<protein>
    <submittedName>
        <fullName evidence="1">Uncharacterized protein</fullName>
    </submittedName>
</protein>
<dbReference type="AlphaFoldDB" id="A0A0J7Y502"/>
<sequence length="168" mass="18213">MLPSIDLRISNIIKALEQVVLPALTGRERLARDQVNLCIGHLRMIAQQWRWAAAFEAGSFQAMIALAEEMQPVVDPGYAEELAQAIASAKAVEGRDLAEVEHAIVALGGLIDRIILGEDGKVALAPAVWEAVLDYGEKQALRERTWFAATGLDPDRQELPSIAGMMAG</sequence>
<gene>
    <name evidence="1" type="ORF">V473_05795</name>
</gene>
<dbReference type="EMBL" id="JACT01000001">
    <property type="protein sequence ID" value="KMS58742.1"/>
    <property type="molecule type" value="Genomic_DNA"/>
</dbReference>
<dbReference type="RefSeq" id="WP_066601350.1">
    <property type="nucleotide sequence ID" value="NZ_KQ130434.1"/>
</dbReference>
<dbReference type="PATRIC" id="fig|1420583.3.peg.1167"/>
<reference evidence="1 2" key="1">
    <citation type="journal article" date="2015" name="G3 (Bethesda)">
        <title>Insights into Ongoing Evolution of the Hexachlorocyclohexane Catabolic Pathway from Comparative Genomics of Ten Sphingomonadaceae Strains.</title>
        <authorList>
            <person name="Pearce S.L."/>
            <person name="Oakeshott J.G."/>
            <person name="Pandey G."/>
        </authorList>
    </citation>
    <scope>NUCLEOTIDE SEQUENCE [LARGE SCALE GENOMIC DNA]</scope>
    <source>
        <strain evidence="1 2">LL01</strain>
    </source>
</reference>